<evidence type="ECO:0000256" key="1">
    <source>
        <dbReference type="SAM" id="Phobius"/>
    </source>
</evidence>
<dbReference type="AlphaFoldDB" id="A0A930N3W3"/>
<evidence type="ECO:0000313" key="3">
    <source>
        <dbReference type="Proteomes" id="UP000757461"/>
    </source>
</evidence>
<accession>A0A930N3W3</accession>
<dbReference type="EMBL" id="JABZSQ010000010">
    <property type="protein sequence ID" value="MBF1414166.1"/>
    <property type="molecule type" value="Genomic_DNA"/>
</dbReference>
<comment type="caution">
    <text evidence="2">The sequence shown here is derived from an EMBL/GenBank/DDBJ whole genome shotgun (WGS) entry which is preliminary data.</text>
</comment>
<gene>
    <name evidence="2" type="ORF">HXN33_01175</name>
</gene>
<sequence>MKKFNLNRFWQVFKRLMLVCSNTTLYTFLGLAAATFFILLGFTSPFTMKPMTNGELFFGIIQAFEPITMGFSIGYFFFVSNIISDLQRRQDRIGEIMLPATNLEKFIARILYVSIGYLVLCIAALVVGDVLQQIVSMVIHQGGRASLTGVILRNISHMEPSISWLFSLETMLVFNAFIVLGGVFFRKYAWIKILIAGSVISSLLTGLLVAVVYYIDSQTDYEIYMPKGLGADIAGHVTLLAIAGLMYWLAYKIYARLQVINNRWFNV</sequence>
<dbReference type="Proteomes" id="UP000757461">
    <property type="component" value="Unassembled WGS sequence"/>
</dbReference>
<keyword evidence="1" id="KW-0812">Transmembrane</keyword>
<keyword evidence="1" id="KW-0472">Membrane</keyword>
<feature type="transmembrane region" description="Helical" evidence="1">
    <location>
        <begin position="235"/>
        <end position="254"/>
    </location>
</feature>
<feature type="transmembrane region" description="Helical" evidence="1">
    <location>
        <begin position="193"/>
        <end position="215"/>
    </location>
</feature>
<feature type="transmembrane region" description="Helical" evidence="1">
    <location>
        <begin position="106"/>
        <end position="127"/>
    </location>
</feature>
<protein>
    <submittedName>
        <fullName evidence="2">Uncharacterized protein</fullName>
    </submittedName>
</protein>
<evidence type="ECO:0000313" key="2">
    <source>
        <dbReference type="EMBL" id="MBF1414166.1"/>
    </source>
</evidence>
<reference evidence="2" key="1">
    <citation type="submission" date="2020-04" db="EMBL/GenBank/DDBJ databases">
        <title>Deep metagenomics examines the oral microbiome during advanced dental caries in children, revealing novel taxa and co-occurrences with host molecules.</title>
        <authorList>
            <person name="Baker J.L."/>
            <person name="Morton J.T."/>
            <person name="Dinis M."/>
            <person name="Alvarez R."/>
            <person name="Tran N.C."/>
            <person name="Knight R."/>
            <person name="Edlund A."/>
        </authorList>
    </citation>
    <scope>NUCLEOTIDE SEQUENCE</scope>
    <source>
        <strain evidence="2">JCVI_25_bin.9</strain>
    </source>
</reference>
<feature type="transmembrane region" description="Helical" evidence="1">
    <location>
        <begin position="162"/>
        <end position="186"/>
    </location>
</feature>
<feature type="transmembrane region" description="Helical" evidence="1">
    <location>
        <begin position="56"/>
        <end position="79"/>
    </location>
</feature>
<keyword evidence="1" id="KW-1133">Transmembrane helix</keyword>
<organism evidence="2 3">
    <name type="scientific">Prevotella histicola</name>
    <dbReference type="NCBI Taxonomy" id="470565"/>
    <lineage>
        <taxon>Bacteria</taxon>
        <taxon>Pseudomonadati</taxon>
        <taxon>Bacteroidota</taxon>
        <taxon>Bacteroidia</taxon>
        <taxon>Bacteroidales</taxon>
        <taxon>Prevotellaceae</taxon>
        <taxon>Prevotella</taxon>
    </lineage>
</organism>
<name>A0A930N3W3_9BACT</name>
<feature type="transmembrane region" description="Helical" evidence="1">
    <location>
        <begin position="24"/>
        <end position="44"/>
    </location>
</feature>
<proteinExistence type="predicted"/>